<comment type="caution">
    <text evidence="1">The sequence shown here is derived from an EMBL/GenBank/DDBJ whole genome shotgun (WGS) entry which is preliminary data.</text>
</comment>
<dbReference type="Proteomes" id="UP000886833">
    <property type="component" value="Unassembled WGS sequence"/>
</dbReference>
<evidence type="ECO:0000313" key="1">
    <source>
        <dbReference type="EMBL" id="HIT37344.1"/>
    </source>
</evidence>
<reference evidence="1" key="1">
    <citation type="submission" date="2020-10" db="EMBL/GenBank/DDBJ databases">
        <authorList>
            <person name="Gilroy R."/>
        </authorList>
    </citation>
    <scope>NUCLEOTIDE SEQUENCE</scope>
    <source>
        <strain evidence="1">CHK195-26880</strain>
    </source>
</reference>
<evidence type="ECO:0000313" key="2">
    <source>
        <dbReference type="Proteomes" id="UP000886833"/>
    </source>
</evidence>
<dbReference type="AlphaFoldDB" id="A0A9D1KBA2"/>
<reference evidence="1" key="2">
    <citation type="journal article" date="2021" name="PeerJ">
        <title>Extensive microbial diversity within the chicken gut microbiome revealed by metagenomics and culture.</title>
        <authorList>
            <person name="Gilroy R."/>
            <person name="Ravi A."/>
            <person name="Getino M."/>
            <person name="Pursley I."/>
            <person name="Horton D.L."/>
            <person name="Alikhan N.F."/>
            <person name="Baker D."/>
            <person name="Gharbi K."/>
            <person name="Hall N."/>
            <person name="Watson M."/>
            <person name="Adriaenssens E.M."/>
            <person name="Foster-Nyarko E."/>
            <person name="Jarju S."/>
            <person name="Secka A."/>
            <person name="Antonio M."/>
            <person name="Oren A."/>
            <person name="Chaudhuri R.R."/>
            <person name="La Ragione R."/>
            <person name="Hildebrand F."/>
            <person name="Pallen M.J."/>
        </authorList>
    </citation>
    <scope>NUCLEOTIDE SEQUENCE</scope>
    <source>
        <strain evidence="1">CHK195-26880</strain>
    </source>
</reference>
<gene>
    <name evidence="1" type="ORF">IAB59_02545</name>
</gene>
<protein>
    <submittedName>
        <fullName evidence="1">Uncharacterized protein</fullName>
    </submittedName>
</protein>
<dbReference type="EMBL" id="DVKQ01000030">
    <property type="protein sequence ID" value="HIT37344.1"/>
    <property type="molecule type" value="Genomic_DNA"/>
</dbReference>
<sequence>MKDNNSKQVLLSVLGVAILVVAVVGVSFAAFTFSQTGQKVNTISTGTITMSYSEPENGITLTNAMPMQDSTGMDLDGANETFDFSVGATISGSGETTINYAITAVTTEGSTLTDEYVKVYLTNMNSNADTAITGYTTPKTVSSLSKTSSDASGAQDGQYILHSGTFDATTTDSYRLRMWVADNYAVTGSKETYTLRVNVYGQAAAQ</sequence>
<proteinExistence type="predicted"/>
<accession>A0A9D1KBA2</accession>
<organism evidence="1 2">
    <name type="scientific">Candidatus Onthousia faecipullorum</name>
    <dbReference type="NCBI Taxonomy" id="2840887"/>
    <lineage>
        <taxon>Bacteria</taxon>
        <taxon>Bacillati</taxon>
        <taxon>Bacillota</taxon>
        <taxon>Bacilli</taxon>
        <taxon>Candidatus Onthousia</taxon>
    </lineage>
</organism>
<name>A0A9D1KBA2_9FIRM</name>